<organism evidence="1">
    <name type="scientific">Musa acuminata subsp. malaccensis</name>
    <name type="common">Wild banana</name>
    <name type="synonym">Musa malaccensis</name>
    <dbReference type="NCBI Taxonomy" id="214687"/>
    <lineage>
        <taxon>Eukaryota</taxon>
        <taxon>Viridiplantae</taxon>
        <taxon>Streptophyta</taxon>
        <taxon>Embryophyta</taxon>
        <taxon>Tracheophyta</taxon>
        <taxon>Spermatophyta</taxon>
        <taxon>Magnoliopsida</taxon>
        <taxon>Liliopsida</taxon>
        <taxon>Zingiberales</taxon>
        <taxon>Musaceae</taxon>
        <taxon>Musa</taxon>
    </lineage>
</organism>
<dbReference type="EMBL" id="HG996476">
    <property type="protein sequence ID" value="CAG1855128.1"/>
    <property type="molecule type" value="Genomic_DNA"/>
</dbReference>
<reference evidence="1" key="1">
    <citation type="submission" date="2021-03" db="EMBL/GenBank/DDBJ databases">
        <authorList>
            <consortium name="Genoscope - CEA"/>
            <person name="William W."/>
        </authorList>
    </citation>
    <scope>NUCLEOTIDE SEQUENCE</scope>
    <source>
        <strain evidence="1">Doubled-haploid Pahang</strain>
    </source>
</reference>
<evidence type="ECO:0000313" key="1">
    <source>
        <dbReference type="EMBL" id="CAG1855128.1"/>
    </source>
</evidence>
<protein>
    <submittedName>
        <fullName evidence="1">(wild Malaysian banana) hypothetical protein</fullName>
    </submittedName>
</protein>
<name>A0A8D7AVJ9_MUSAM</name>
<gene>
    <name evidence="1" type="ORF">GSMUA_333540.1</name>
</gene>
<dbReference type="AlphaFoldDB" id="A0A8D7AVJ9"/>
<accession>A0A8D7AVJ9</accession>
<sequence>MCICYAAGKLTLVLLGLLAVLVLDPLQAMASSFLHLLNAGRRRGLRLLHAFLQVAAAAVALLRGRARLAVVPLIRPRHPERAAPLHLEGTESKMTACFPSLLLGSICSLSIYI</sequence>
<proteinExistence type="predicted"/>